<organism evidence="1 2">
    <name type="scientific">Pleurotus ostreatus (strain PC15)</name>
    <name type="common">Oyster mushroom</name>
    <dbReference type="NCBI Taxonomy" id="1137138"/>
    <lineage>
        <taxon>Eukaryota</taxon>
        <taxon>Fungi</taxon>
        <taxon>Dikarya</taxon>
        <taxon>Basidiomycota</taxon>
        <taxon>Agaricomycotina</taxon>
        <taxon>Agaricomycetes</taxon>
        <taxon>Agaricomycetidae</taxon>
        <taxon>Agaricales</taxon>
        <taxon>Pleurotineae</taxon>
        <taxon>Pleurotaceae</taxon>
        <taxon>Pleurotus</taxon>
    </lineage>
</organism>
<protein>
    <submittedName>
        <fullName evidence="1">Uncharacterized protein</fullName>
    </submittedName>
</protein>
<gene>
    <name evidence="1" type="ORF">PLEOSDRAFT_172018</name>
</gene>
<reference evidence="2" key="1">
    <citation type="journal article" date="2014" name="Proc. Natl. Acad. Sci. U.S.A.">
        <title>Extensive sampling of basidiomycete genomes demonstrates inadequacy of the white-rot/brown-rot paradigm for wood decay fungi.</title>
        <authorList>
            <person name="Riley R."/>
            <person name="Salamov A.A."/>
            <person name="Brown D.W."/>
            <person name="Nagy L.G."/>
            <person name="Floudas D."/>
            <person name="Held B.W."/>
            <person name="Levasseur A."/>
            <person name="Lombard V."/>
            <person name="Morin E."/>
            <person name="Otillar R."/>
            <person name="Lindquist E.A."/>
            <person name="Sun H."/>
            <person name="LaButti K.M."/>
            <person name="Schmutz J."/>
            <person name="Jabbour D."/>
            <person name="Luo H."/>
            <person name="Baker S.E."/>
            <person name="Pisabarro A.G."/>
            <person name="Walton J.D."/>
            <person name="Blanchette R.A."/>
            <person name="Henrissat B."/>
            <person name="Martin F."/>
            <person name="Cullen D."/>
            <person name="Hibbett D.S."/>
            <person name="Grigoriev I.V."/>
        </authorList>
    </citation>
    <scope>NUCLEOTIDE SEQUENCE [LARGE SCALE GENOMIC DNA]</scope>
    <source>
        <strain evidence="2">PC15</strain>
    </source>
</reference>
<sequence>MDMDMDMGAGAGAGDLRLSSTVSVPPDPNTAMLRYPSISKDIAKDLRLSSTVLILHTPGYVEIPKDIPKDLRLSSTVCGRLWSLESGVDLWSSEFRVQSLVNIASRRIDATRGSVNGSGSGSGRGSDFRMDLGFWDWGFWDWIWRERFGFGCGERDTVDNNRVATTTDCVDEQTSRRQTVDGSDRVVDE</sequence>
<evidence type="ECO:0000313" key="2">
    <source>
        <dbReference type="Proteomes" id="UP000027073"/>
    </source>
</evidence>
<dbReference type="Proteomes" id="UP000027073">
    <property type="component" value="Unassembled WGS sequence"/>
</dbReference>
<dbReference type="HOGENOM" id="CLU_1434978_0_0_1"/>
<dbReference type="InParanoid" id="A0A067NG16"/>
<dbReference type="EMBL" id="KL198014">
    <property type="protein sequence ID" value="KDQ22711.1"/>
    <property type="molecule type" value="Genomic_DNA"/>
</dbReference>
<proteinExistence type="predicted"/>
<name>A0A067NG16_PLEO1</name>
<dbReference type="AlphaFoldDB" id="A0A067NG16"/>
<evidence type="ECO:0000313" key="1">
    <source>
        <dbReference type="EMBL" id="KDQ22711.1"/>
    </source>
</evidence>
<accession>A0A067NG16</accession>
<dbReference type="VEuPathDB" id="FungiDB:PLEOSDRAFT_172018"/>